<accession>A0A1I4YHA4</accession>
<reference evidence="1 2" key="1">
    <citation type="submission" date="2016-10" db="EMBL/GenBank/DDBJ databases">
        <authorList>
            <person name="de Groot N.N."/>
        </authorList>
    </citation>
    <scope>NUCLEOTIDE SEQUENCE [LARGE SCALE GENOMIC DNA]</scope>
    <source>
        <strain evidence="1 2">CGMCC 1.7659</strain>
    </source>
</reference>
<keyword evidence="2" id="KW-1185">Reference proteome</keyword>
<dbReference type="NCBIfam" id="TIGR02118">
    <property type="entry name" value="EthD family reductase"/>
    <property type="match status" value="1"/>
</dbReference>
<organism evidence="1 2">
    <name type="scientific">Dokdonella immobilis</name>
    <dbReference type="NCBI Taxonomy" id="578942"/>
    <lineage>
        <taxon>Bacteria</taxon>
        <taxon>Pseudomonadati</taxon>
        <taxon>Pseudomonadota</taxon>
        <taxon>Gammaproteobacteria</taxon>
        <taxon>Lysobacterales</taxon>
        <taxon>Rhodanobacteraceae</taxon>
        <taxon>Dokdonella</taxon>
    </lineage>
</organism>
<sequence>MVKVCGNYRWKDGARFDQVYYRTEHMRITRELLLPLGLQRLESDETQSAGEPKPGAIVASSNAYFLSLAAAQAALTLAGAKLLVDVPNFTDINPEIHVCAVTRQYHVGE</sequence>
<evidence type="ECO:0000313" key="1">
    <source>
        <dbReference type="EMBL" id="SFN37421.1"/>
    </source>
</evidence>
<protein>
    <recommendedName>
        <fullName evidence="3">EthD domain-containing protein</fullName>
    </recommendedName>
</protein>
<dbReference type="OrthoDB" id="5343971at2"/>
<dbReference type="SUPFAM" id="SSF54909">
    <property type="entry name" value="Dimeric alpha+beta barrel"/>
    <property type="match status" value="1"/>
</dbReference>
<name>A0A1I4YHA4_9GAMM</name>
<dbReference type="InterPro" id="IPR009799">
    <property type="entry name" value="EthD_dom"/>
</dbReference>
<dbReference type="Gene3D" id="3.30.70.100">
    <property type="match status" value="1"/>
</dbReference>
<dbReference type="AlphaFoldDB" id="A0A1I4YHA4"/>
<proteinExistence type="predicted"/>
<dbReference type="STRING" id="578942.SAMN05216289_11774"/>
<dbReference type="EMBL" id="FOVF01000017">
    <property type="protein sequence ID" value="SFN37421.1"/>
    <property type="molecule type" value="Genomic_DNA"/>
</dbReference>
<evidence type="ECO:0008006" key="3">
    <source>
        <dbReference type="Google" id="ProtNLM"/>
    </source>
</evidence>
<dbReference type="Proteomes" id="UP000198575">
    <property type="component" value="Unassembled WGS sequence"/>
</dbReference>
<evidence type="ECO:0000313" key="2">
    <source>
        <dbReference type="Proteomes" id="UP000198575"/>
    </source>
</evidence>
<gene>
    <name evidence="1" type="ORF">SAMN05216289_11774</name>
</gene>
<dbReference type="RefSeq" id="WP_092408366.1">
    <property type="nucleotide sequence ID" value="NZ_FOVF01000017.1"/>
</dbReference>
<dbReference type="InterPro" id="IPR011008">
    <property type="entry name" value="Dimeric_a/b-barrel"/>
</dbReference>
<dbReference type="GO" id="GO:0016491">
    <property type="term" value="F:oxidoreductase activity"/>
    <property type="evidence" value="ECO:0007669"/>
    <property type="project" value="InterPro"/>
</dbReference>